<comment type="caution">
    <text evidence="1">The sequence shown here is derived from an EMBL/GenBank/DDBJ whole genome shotgun (WGS) entry which is preliminary data.</text>
</comment>
<protein>
    <recommendedName>
        <fullName evidence="3">DUF2946 domain-containing protein</fullName>
    </recommendedName>
</protein>
<gene>
    <name evidence="1" type="ORF">ACGRQ9_03265</name>
</gene>
<dbReference type="EMBL" id="JBIHSN010000002">
    <property type="protein sequence ID" value="MFH0264529.1"/>
    <property type="molecule type" value="Genomic_DNA"/>
</dbReference>
<reference evidence="1 2" key="1">
    <citation type="submission" date="2024-10" db="EMBL/GenBank/DDBJ databases">
        <authorList>
            <person name="Yibar A."/>
            <person name="Saticioglu I.B."/>
            <person name="Duman M."/>
            <person name="Ajmi N."/>
            <person name="Gurler F."/>
            <person name="Ay H."/>
            <person name="Onuk E."/>
            <person name="Guler S."/>
            <person name="Romalde J.L."/>
        </authorList>
    </citation>
    <scope>NUCLEOTIDE SEQUENCE [LARGE SCALE GENOMIC DNA]</scope>
    <source>
        <strain evidence="1 2">14-MA-B</strain>
    </source>
</reference>
<sequence length="113" mass="12454">MPVLMLTATQCNSDNMQHQSANRVSSMLDHSNLSESSLVKNACHSINVQSDNSNHHKHSMTDDCCDSTCVASYVYLPTPNDQLIEQSSLLLIEPSLPLLISRPSNSLYRPPIA</sequence>
<organism evidence="1 2">
    <name type="scientific">Vibrio rumoiensis</name>
    <dbReference type="NCBI Taxonomy" id="76258"/>
    <lineage>
        <taxon>Bacteria</taxon>
        <taxon>Pseudomonadati</taxon>
        <taxon>Pseudomonadota</taxon>
        <taxon>Gammaproteobacteria</taxon>
        <taxon>Vibrionales</taxon>
        <taxon>Vibrionaceae</taxon>
        <taxon>Vibrio</taxon>
    </lineage>
</organism>
<proteinExistence type="predicted"/>
<name>A0ABW7ISC6_9VIBR</name>
<accession>A0ABW7ISC6</accession>
<evidence type="ECO:0000313" key="2">
    <source>
        <dbReference type="Proteomes" id="UP001607151"/>
    </source>
</evidence>
<dbReference type="Proteomes" id="UP001607151">
    <property type="component" value="Unassembled WGS sequence"/>
</dbReference>
<evidence type="ECO:0008006" key="3">
    <source>
        <dbReference type="Google" id="ProtNLM"/>
    </source>
</evidence>
<evidence type="ECO:0000313" key="1">
    <source>
        <dbReference type="EMBL" id="MFH0264529.1"/>
    </source>
</evidence>
<dbReference type="RefSeq" id="WP_394607253.1">
    <property type="nucleotide sequence ID" value="NZ_JBIHSN010000002.1"/>
</dbReference>
<keyword evidence="2" id="KW-1185">Reference proteome</keyword>